<dbReference type="PANTHER" id="PTHR33171">
    <property type="entry name" value="LAR_N DOMAIN-CONTAINING PROTEIN"/>
    <property type="match status" value="1"/>
</dbReference>
<dbReference type="InterPro" id="IPR018657">
    <property type="entry name" value="LarA-like_N"/>
</dbReference>
<sequence>MSLYCAIGSPDTELSHEQLQSLLTESLAKLGDRKRVLAVPPDQTRSHSHAGELTRFAWQHYGDRMQAILPALGTHAAMQPEQITRMFGDVPHDLFRVHNWRTDIVTLGEVPAEFIREQSEGHLDYAWPAQVNKLIAEGGFDLILSIGQVVPHEVIGMANYNKNILVGTGGREGINRSHYLGAVYGMERIMGRADNPVRRVLNYASDRFLHSLPIVYVLTVVGRTEDGRLAVRGLYIGDDVECFEHAAELSLKVNFEILDHPIQKAVVYLDPHEFHSTWLGNKAVYRTRMALADDAELIVLAPGVREFGEDKGIDALIRKYGYRGTPATLDAVRNHPDLANDLSAAAHLIHGSSEGRFTITWAPGHLTREEVEGVGFAYGDLATLSQRYDRNKLHHGYNHVDGEEVFFIANPGLGLWAWRGKLKD</sequence>
<gene>
    <name evidence="2" type="ORF">ENW50_10280</name>
</gene>
<evidence type="ECO:0000259" key="1">
    <source>
        <dbReference type="Pfam" id="PF09861"/>
    </source>
</evidence>
<accession>A0A7V4XTR0</accession>
<dbReference type="EMBL" id="DTKL01000063">
    <property type="protein sequence ID" value="HGY95049.1"/>
    <property type="molecule type" value="Genomic_DNA"/>
</dbReference>
<dbReference type="AlphaFoldDB" id="A0A7V4XTR0"/>
<protein>
    <submittedName>
        <fullName evidence="2">DUF2088 domain-containing protein</fullName>
    </submittedName>
</protein>
<dbReference type="InterPro" id="IPR048068">
    <property type="entry name" value="LarA-like"/>
</dbReference>
<dbReference type="Pfam" id="PF09861">
    <property type="entry name" value="Lar_N"/>
    <property type="match status" value="1"/>
</dbReference>
<organism evidence="2">
    <name type="scientific">Acidobacterium capsulatum</name>
    <dbReference type="NCBI Taxonomy" id="33075"/>
    <lineage>
        <taxon>Bacteria</taxon>
        <taxon>Pseudomonadati</taxon>
        <taxon>Acidobacteriota</taxon>
        <taxon>Terriglobia</taxon>
        <taxon>Terriglobales</taxon>
        <taxon>Acidobacteriaceae</taxon>
        <taxon>Acidobacterium</taxon>
    </lineage>
</organism>
<dbReference type="Gene3D" id="3.40.50.11440">
    <property type="match status" value="1"/>
</dbReference>
<name>A0A7V4XTR0_9BACT</name>
<dbReference type="Gene3D" id="3.90.226.30">
    <property type="match status" value="1"/>
</dbReference>
<proteinExistence type="predicted"/>
<feature type="domain" description="LarA-like N-terminal" evidence="1">
    <location>
        <begin position="33"/>
        <end position="180"/>
    </location>
</feature>
<evidence type="ECO:0000313" key="2">
    <source>
        <dbReference type="EMBL" id="HGY95049.1"/>
    </source>
</evidence>
<dbReference type="InterPro" id="IPR043166">
    <property type="entry name" value="LarA-like_C"/>
</dbReference>
<comment type="caution">
    <text evidence="2">The sequence shown here is derived from an EMBL/GenBank/DDBJ whole genome shotgun (WGS) entry which is preliminary data.</text>
</comment>
<reference evidence="2" key="1">
    <citation type="journal article" date="2020" name="mSystems">
        <title>Genome- and Community-Level Interaction Insights into Carbon Utilization and Element Cycling Functions of Hydrothermarchaeota in Hydrothermal Sediment.</title>
        <authorList>
            <person name="Zhou Z."/>
            <person name="Liu Y."/>
            <person name="Xu W."/>
            <person name="Pan J."/>
            <person name="Luo Z.H."/>
            <person name="Li M."/>
        </authorList>
    </citation>
    <scope>NUCLEOTIDE SEQUENCE [LARGE SCALE GENOMIC DNA]</scope>
    <source>
        <strain evidence="2">SpSt-855</strain>
    </source>
</reference>
<dbReference type="GO" id="GO:0050043">
    <property type="term" value="F:lactate racemase activity"/>
    <property type="evidence" value="ECO:0007669"/>
    <property type="project" value="InterPro"/>
</dbReference>
<dbReference type="PANTHER" id="PTHR33171:SF17">
    <property type="entry name" value="LARA-LIKE N-TERMINAL DOMAIN-CONTAINING PROTEIN"/>
    <property type="match status" value="1"/>
</dbReference>